<name>A0A017HIF4_9RHOB</name>
<sequence length="250" mass="27957">MMIPKGQHFWLNVNRAPTDDPKVRQALIMAIDREGLRVTYPDGPMEKAEQILNAVPGVDESWEPYPFDAEAAKKLLSESSYGGPEGLPTIMMVGISTPSAELAAQYIAEQWRQNLGIAAVEMKPQIDAYSGPDQANVQIFRDDVGSRVPDAVFYLRAAIHSSSSNAQNKLGGYANPDVDSKLDEAAVLSEDDPQRVALAQEAQRAFREDWAFIPWYHEGMSKWAMPQVQNIVKNLDWQVYEPWTVEVHRG</sequence>
<gene>
    <name evidence="4" type="ORF">Rumeso_04330</name>
</gene>
<evidence type="ECO:0000256" key="2">
    <source>
        <dbReference type="ARBA" id="ARBA00005695"/>
    </source>
</evidence>
<organism evidence="4 5">
    <name type="scientific">Rubellimicrobium mesophilum DSM 19309</name>
    <dbReference type="NCBI Taxonomy" id="442562"/>
    <lineage>
        <taxon>Bacteria</taxon>
        <taxon>Pseudomonadati</taxon>
        <taxon>Pseudomonadota</taxon>
        <taxon>Alphaproteobacteria</taxon>
        <taxon>Rhodobacterales</taxon>
        <taxon>Roseobacteraceae</taxon>
        <taxon>Rubellimicrobium</taxon>
    </lineage>
</organism>
<evidence type="ECO:0000256" key="1">
    <source>
        <dbReference type="ARBA" id="ARBA00004418"/>
    </source>
</evidence>
<proteinExistence type="inferred from homology"/>
<accession>A0A017HIF4</accession>
<dbReference type="GO" id="GO:1904680">
    <property type="term" value="F:peptide transmembrane transporter activity"/>
    <property type="evidence" value="ECO:0007669"/>
    <property type="project" value="TreeGrafter"/>
</dbReference>
<dbReference type="AlphaFoldDB" id="A0A017HIF4"/>
<comment type="caution">
    <text evidence="4">The sequence shown here is derived from an EMBL/GenBank/DDBJ whole genome shotgun (WGS) entry which is preliminary data.</text>
</comment>
<comment type="similarity">
    <text evidence="2">Belongs to the bacterial solute-binding protein 5 family.</text>
</comment>
<dbReference type="InterPro" id="IPR039424">
    <property type="entry name" value="SBP_5"/>
</dbReference>
<evidence type="ECO:0000259" key="3">
    <source>
        <dbReference type="Pfam" id="PF00496"/>
    </source>
</evidence>
<dbReference type="PANTHER" id="PTHR30290">
    <property type="entry name" value="PERIPLASMIC BINDING COMPONENT OF ABC TRANSPORTER"/>
    <property type="match status" value="1"/>
</dbReference>
<dbReference type="GO" id="GO:0015833">
    <property type="term" value="P:peptide transport"/>
    <property type="evidence" value="ECO:0007669"/>
    <property type="project" value="TreeGrafter"/>
</dbReference>
<protein>
    <submittedName>
        <fullName evidence="4">Dipeptide-binding protein ABC transporter, periplasmic substrate-binding protein component</fullName>
    </submittedName>
</protein>
<comment type="subcellular location">
    <subcellularLocation>
        <location evidence="1">Periplasm</location>
    </subcellularLocation>
</comment>
<dbReference type="Proteomes" id="UP000019666">
    <property type="component" value="Unassembled WGS sequence"/>
</dbReference>
<dbReference type="STRING" id="442562.Rumeso_04330"/>
<keyword evidence="5" id="KW-1185">Reference proteome</keyword>
<dbReference type="HOGENOM" id="CLU_017028_2_1_5"/>
<dbReference type="EMBL" id="AOSK01000121">
    <property type="protein sequence ID" value="EYD74131.1"/>
    <property type="molecule type" value="Genomic_DNA"/>
</dbReference>
<reference evidence="4 5" key="1">
    <citation type="submission" date="2013-02" db="EMBL/GenBank/DDBJ databases">
        <authorList>
            <person name="Fiebig A."/>
            <person name="Goeker M."/>
            <person name="Klenk H.-P.P."/>
        </authorList>
    </citation>
    <scope>NUCLEOTIDE SEQUENCE [LARGE SCALE GENOMIC DNA]</scope>
    <source>
        <strain evidence="4 5">DSM 19309</strain>
    </source>
</reference>
<dbReference type="SUPFAM" id="SSF53850">
    <property type="entry name" value="Periplasmic binding protein-like II"/>
    <property type="match status" value="1"/>
</dbReference>
<evidence type="ECO:0000313" key="4">
    <source>
        <dbReference type="EMBL" id="EYD74131.1"/>
    </source>
</evidence>
<dbReference type="Gene3D" id="3.10.105.10">
    <property type="entry name" value="Dipeptide-binding Protein, Domain 3"/>
    <property type="match status" value="1"/>
</dbReference>
<dbReference type="Pfam" id="PF00496">
    <property type="entry name" value="SBP_bac_5"/>
    <property type="match status" value="1"/>
</dbReference>
<dbReference type="PATRIC" id="fig|442562.3.peg.4263"/>
<dbReference type="InterPro" id="IPR000914">
    <property type="entry name" value="SBP_5_dom"/>
</dbReference>
<evidence type="ECO:0000313" key="5">
    <source>
        <dbReference type="Proteomes" id="UP000019666"/>
    </source>
</evidence>
<feature type="domain" description="Solute-binding protein family 5" evidence="3">
    <location>
        <begin position="7"/>
        <end position="164"/>
    </location>
</feature>